<dbReference type="Pfam" id="PF09851">
    <property type="entry name" value="SHOCT"/>
    <property type="match status" value="1"/>
</dbReference>
<keyword evidence="5" id="KW-1185">Reference proteome</keyword>
<feature type="transmembrane region" description="Helical" evidence="2">
    <location>
        <begin position="12"/>
        <end position="38"/>
    </location>
</feature>
<gene>
    <name evidence="4" type="ORF">LX83_004466</name>
</gene>
<proteinExistence type="predicted"/>
<dbReference type="Proteomes" id="UP001206128">
    <property type="component" value="Unassembled WGS sequence"/>
</dbReference>
<evidence type="ECO:0000259" key="3">
    <source>
        <dbReference type="Pfam" id="PF09851"/>
    </source>
</evidence>
<feature type="domain" description="SHOCT" evidence="3">
    <location>
        <begin position="53"/>
        <end position="78"/>
    </location>
</feature>
<organism evidence="4 5">
    <name type="scientific">Goodfellowiella coeruleoviolacea</name>
    <dbReference type="NCBI Taxonomy" id="334858"/>
    <lineage>
        <taxon>Bacteria</taxon>
        <taxon>Bacillati</taxon>
        <taxon>Actinomycetota</taxon>
        <taxon>Actinomycetes</taxon>
        <taxon>Pseudonocardiales</taxon>
        <taxon>Pseudonocardiaceae</taxon>
        <taxon>Goodfellowiella</taxon>
    </lineage>
</organism>
<feature type="region of interest" description="Disordered" evidence="1">
    <location>
        <begin position="72"/>
        <end position="95"/>
    </location>
</feature>
<accession>A0AAE3GK15</accession>
<keyword evidence="2" id="KW-0472">Membrane</keyword>
<protein>
    <submittedName>
        <fullName evidence="4">Membrane protein</fullName>
    </submittedName>
</protein>
<evidence type="ECO:0000313" key="5">
    <source>
        <dbReference type="Proteomes" id="UP001206128"/>
    </source>
</evidence>
<keyword evidence="2" id="KW-0812">Transmembrane</keyword>
<name>A0AAE3GK15_9PSEU</name>
<evidence type="ECO:0000256" key="2">
    <source>
        <dbReference type="SAM" id="Phobius"/>
    </source>
</evidence>
<reference evidence="4" key="1">
    <citation type="submission" date="2022-06" db="EMBL/GenBank/DDBJ databases">
        <title>Genomic Encyclopedia of Archaeal and Bacterial Type Strains, Phase II (KMG-II): from individual species to whole genera.</title>
        <authorList>
            <person name="Goeker M."/>
        </authorList>
    </citation>
    <scope>NUCLEOTIDE SEQUENCE</scope>
    <source>
        <strain evidence="4">DSM 43935</strain>
    </source>
</reference>
<evidence type="ECO:0000256" key="1">
    <source>
        <dbReference type="SAM" id="MobiDB-lite"/>
    </source>
</evidence>
<dbReference type="EMBL" id="JAMTCK010000010">
    <property type="protein sequence ID" value="MCP2167593.1"/>
    <property type="molecule type" value="Genomic_DNA"/>
</dbReference>
<keyword evidence="2" id="KW-1133">Transmembrane helix</keyword>
<dbReference type="RefSeq" id="WP_253774621.1">
    <property type="nucleotide sequence ID" value="NZ_JAMTCK010000010.1"/>
</dbReference>
<evidence type="ECO:0000313" key="4">
    <source>
        <dbReference type="EMBL" id="MCP2167593.1"/>
    </source>
</evidence>
<dbReference type="InterPro" id="IPR018649">
    <property type="entry name" value="SHOCT"/>
</dbReference>
<comment type="caution">
    <text evidence="4">The sequence shown here is derived from an EMBL/GenBank/DDBJ whole genome shotgun (WGS) entry which is preliminary data.</text>
</comment>
<sequence length="95" mass="10320">MDWYDHGVGPWAYGLMVVGTVVFWGLVILSIIALIRYLTSASARAHRGAAGAAEQVLAERFARGEIDEDEYHRRLDTLRGGRRGPPRSGPAPSGA</sequence>
<dbReference type="AlphaFoldDB" id="A0AAE3GK15"/>